<accession>F0Q5M9</accession>
<protein>
    <recommendedName>
        <fullName evidence="4">Aldehyde dehydrogenase</fullName>
    </recommendedName>
</protein>
<sequence>MLMQAPLPGASLAGMLARQRSAFDSEPMPSWQVRVDRLRRLLELTHRCEARFIAAIDADFSGRSAHESRLAELFVVRAGIRHALRHLRGWMRPRRVPTQVHFLPGSNRLLPQPLGVVGVVAPWNYPLQLALGPAVAALAAGNRVLIKPSELTPRLADALARAVSDAFDPSEVAVVTGDADVARAFVELPFDHLFFTGSTAVGRLVAQAAAKHLVPVTLELGGKSPAILDASCDLGEALPRIAFGKLLNAGQTCIAPDHLLVPFGRGEEVARGLAAAMGTLYPRLRDNPDYTAIVSDRHRQRLLALLDEARAEGARIVEVNPAQEDFSAGTRKLPPALVLGCTPRMRLLQEEIFGPVLPIVEVAGTDAAIAHVRAGDPPLALYWFGRDRVAEGRVLGGTLAGGVTVNDCLWHLAQEHQPFGGVGSSGQGAYHGRWGFDRLSHLKPVFRQARLNGTAMFHPPYGKTFERLLGLLERLA</sequence>
<feature type="active site" evidence="5 6">
    <location>
        <position position="219"/>
    </location>
</feature>
<organism evidence="9 10">
    <name type="scientific">Paracidovorax avenae (strain ATCC 19860 / DSM 7227 / CCUG 15838 / JCM 20985 / LMG 2117 / NCPPB 1011)</name>
    <name type="common">Acidovorax avenae</name>
    <dbReference type="NCBI Taxonomy" id="643561"/>
    <lineage>
        <taxon>Bacteria</taxon>
        <taxon>Pseudomonadati</taxon>
        <taxon>Pseudomonadota</taxon>
        <taxon>Betaproteobacteria</taxon>
        <taxon>Burkholderiales</taxon>
        <taxon>Comamonadaceae</taxon>
        <taxon>Paracidovorax</taxon>
    </lineage>
</organism>
<keyword evidence="10" id="KW-1185">Reference proteome</keyword>
<proteinExistence type="inferred from homology"/>
<dbReference type="PANTHER" id="PTHR43570:SF20">
    <property type="entry name" value="ALDEHYDE DEHYDROGENASE ALDX-RELATED"/>
    <property type="match status" value="1"/>
</dbReference>
<dbReference type="GO" id="GO:0005737">
    <property type="term" value="C:cytoplasm"/>
    <property type="evidence" value="ECO:0007669"/>
    <property type="project" value="TreeGrafter"/>
</dbReference>
<evidence type="ECO:0000256" key="4">
    <source>
        <dbReference type="PIRNR" id="PIRNR036492"/>
    </source>
</evidence>
<dbReference type="GO" id="GO:0004029">
    <property type="term" value="F:aldehyde dehydrogenase (NAD+) activity"/>
    <property type="evidence" value="ECO:0007669"/>
    <property type="project" value="TreeGrafter"/>
</dbReference>
<dbReference type="InterPro" id="IPR016160">
    <property type="entry name" value="Ald_DH_CS_CYS"/>
</dbReference>
<evidence type="ECO:0000256" key="3">
    <source>
        <dbReference type="ARBA" id="ARBA00023027"/>
    </source>
</evidence>
<dbReference type="InterPro" id="IPR016163">
    <property type="entry name" value="Ald_DH_C"/>
</dbReference>
<dbReference type="PROSITE" id="PS00070">
    <property type="entry name" value="ALDEHYDE_DEHYDR_CYS"/>
    <property type="match status" value="1"/>
</dbReference>
<dbReference type="InterPro" id="IPR016162">
    <property type="entry name" value="Ald_DH_N"/>
</dbReference>
<dbReference type="SUPFAM" id="SSF53720">
    <property type="entry name" value="ALDH-like"/>
    <property type="match status" value="1"/>
</dbReference>
<dbReference type="Proteomes" id="UP000002482">
    <property type="component" value="Chromosome"/>
</dbReference>
<dbReference type="EMBL" id="CP002521">
    <property type="protein sequence ID" value="ADX45657.1"/>
    <property type="molecule type" value="Genomic_DNA"/>
</dbReference>
<evidence type="ECO:0000256" key="2">
    <source>
        <dbReference type="ARBA" id="ARBA00023002"/>
    </source>
</evidence>
<evidence type="ECO:0000313" key="10">
    <source>
        <dbReference type="Proteomes" id="UP000002482"/>
    </source>
</evidence>
<dbReference type="InterPro" id="IPR029510">
    <property type="entry name" value="Ald_DH_CS_GLU"/>
</dbReference>
<dbReference type="GeneID" id="34238900"/>
<evidence type="ECO:0000256" key="1">
    <source>
        <dbReference type="ARBA" id="ARBA00009986"/>
    </source>
</evidence>
<gene>
    <name evidence="9" type="ordered locus">Acav_1739</name>
</gene>
<dbReference type="AlphaFoldDB" id="F0Q5M9"/>
<dbReference type="InterPro" id="IPR012394">
    <property type="entry name" value="Aldehyde_DH_NAD(P)"/>
</dbReference>
<keyword evidence="3" id="KW-0520">NAD</keyword>
<dbReference type="PIRSF" id="PIRSF036492">
    <property type="entry name" value="ALDH"/>
    <property type="match status" value="1"/>
</dbReference>
<dbReference type="PANTHER" id="PTHR43570">
    <property type="entry name" value="ALDEHYDE DEHYDROGENASE"/>
    <property type="match status" value="1"/>
</dbReference>
<dbReference type="PROSITE" id="PS00687">
    <property type="entry name" value="ALDEHYDE_DEHYDR_GLU"/>
    <property type="match status" value="1"/>
</dbReference>
<name>F0Q5M9_PARA1</name>
<dbReference type="Gene3D" id="3.40.605.10">
    <property type="entry name" value="Aldehyde Dehydrogenase, Chain A, domain 1"/>
    <property type="match status" value="1"/>
</dbReference>
<evidence type="ECO:0000256" key="7">
    <source>
        <dbReference type="RuleBase" id="RU003345"/>
    </source>
</evidence>
<dbReference type="RefSeq" id="WP_013594176.1">
    <property type="nucleotide sequence ID" value="NC_015138.1"/>
</dbReference>
<evidence type="ECO:0000256" key="6">
    <source>
        <dbReference type="PROSITE-ProRule" id="PRU10007"/>
    </source>
</evidence>
<feature type="active site" evidence="5">
    <location>
        <position position="253"/>
    </location>
</feature>
<evidence type="ECO:0000259" key="8">
    <source>
        <dbReference type="Pfam" id="PF00171"/>
    </source>
</evidence>
<feature type="domain" description="Aldehyde dehydrogenase" evidence="8">
    <location>
        <begin position="29"/>
        <end position="443"/>
    </location>
</feature>
<dbReference type="KEGG" id="aaa:Acav_1739"/>
<dbReference type="CDD" id="cd07133">
    <property type="entry name" value="ALDH_CALDH_CalB"/>
    <property type="match status" value="1"/>
</dbReference>
<dbReference type="Gene3D" id="3.40.309.10">
    <property type="entry name" value="Aldehyde Dehydrogenase, Chain A, domain 2"/>
    <property type="match status" value="1"/>
</dbReference>
<dbReference type="InterPro" id="IPR015590">
    <property type="entry name" value="Aldehyde_DH_dom"/>
</dbReference>
<dbReference type="InterPro" id="IPR016161">
    <property type="entry name" value="Ald_DH/histidinol_DH"/>
</dbReference>
<evidence type="ECO:0000313" key="9">
    <source>
        <dbReference type="EMBL" id="ADX45657.1"/>
    </source>
</evidence>
<comment type="similarity">
    <text evidence="1 4 7">Belongs to the aldehyde dehydrogenase family.</text>
</comment>
<dbReference type="Pfam" id="PF00171">
    <property type="entry name" value="Aldedh"/>
    <property type="match status" value="1"/>
</dbReference>
<dbReference type="OrthoDB" id="6187633at2"/>
<reference evidence="9" key="1">
    <citation type="submission" date="2011-02" db="EMBL/GenBank/DDBJ databases">
        <title>Complete sequence of Acidovorax avenae subsp. avenae ATCC 19860.</title>
        <authorList>
            <consortium name="US DOE Joint Genome Institute"/>
            <person name="Lucas S."/>
            <person name="Copeland A."/>
            <person name="Lapidus A."/>
            <person name="Cheng J.-F."/>
            <person name="Goodwin L."/>
            <person name="Pitluck S."/>
            <person name="Chertkov O."/>
            <person name="Held B."/>
            <person name="Detter J.C."/>
            <person name="Han C."/>
            <person name="Tapia R."/>
            <person name="Land M."/>
            <person name="Hauser L."/>
            <person name="Kyrpides N."/>
            <person name="Ivanova N."/>
            <person name="Ovchinnikova G."/>
            <person name="Pagani I."/>
            <person name="Gordon S."/>
            <person name="Woyke T."/>
        </authorList>
    </citation>
    <scope>NUCLEOTIDE SEQUENCE</scope>
    <source>
        <strain evidence="9">ATCC 19860</strain>
    </source>
</reference>
<dbReference type="GO" id="GO:0006081">
    <property type="term" value="P:aldehyde metabolic process"/>
    <property type="evidence" value="ECO:0007669"/>
    <property type="project" value="InterPro"/>
</dbReference>
<dbReference type="HOGENOM" id="CLU_005391_3_6_4"/>
<evidence type="ECO:0000256" key="5">
    <source>
        <dbReference type="PIRSR" id="PIRSR036492-1"/>
    </source>
</evidence>
<keyword evidence="2 4" id="KW-0560">Oxidoreductase</keyword>